<proteinExistence type="predicted"/>
<reference evidence="2 3" key="1">
    <citation type="submission" date="2018-10" db="EMBL/GenBank/DDBJ databases">
        <title>Genome sequencing of Mucilaginibacter sp. HYN0043.</title>
        <authorList>
            <person name="Kim M."/>
            <person name="Yi H."/>
        </authorList>
    </citation>
    <scope>NUCLEOTIDE SEQUENCE [LARGE SCALE GENOMIC DNA]</scope>
    <source>
        <strain evidence="2 3">HYN0043</strain>
    </source>
</reference>
<protein>
    <submittedName>
        <fullName evidence="2">Uncharacterized protein</fullName>
    </submittedName>
</protein>
<keyword evidence="3" id="KW-1185">Reference proteome</keyword>
<keyword evidence="1" id="KW-1133">Transmembrane helix</keyword>
<dbReference type="RefSeq" id="WP_119406546.1">
    <property type="nucleotide sequence ID" value="NZ_CP032869.1"/>
</dbReference>
<feature type="transmembrane region" description="Helical" evidence="1">
    <location>
        <begin position="86"/>
        <end position="108"/>
    </location>
</feature>
<evidence type="ECO:0000313" key="3">
    <source>
        <dbReference type="Proteomes" id="UP000270046"/>
    </source>
</evidence>
<accession>A0A494VRM7</accession>
<sequence length="201" mass="23194">MLIGSLFLGRVHEVNGQWIETKFVVFGIPLFPTGSMLVTKSAWRSRNGFNISLNKQSIIAGYARMFSVITAAIFFILFFLDRDAGSLLPGFCFLAVWAYFYFVFGSPGTAEAEDRKRMGDLTGLYILPEWLSPEDAWRIYERLEKKYRKEFDNADWLHDLQQNEIAPVKLPLLYALSRFNYSLKATGCNLKLFEKANRLYL</sequence>
<keyword evidence="1" id="KW-0472">Membrane</keyword>
<dbReference type="KEGG" id="muh:HYN43_024595"/>
<keyword evidence="1" id="KW-0812">Transmembrane</keyword>
<evidence type="ECO:0000313" key="2">
    <source>
        <dbReference type="EMBL" id="AYL98266.1"/>
    </source>
</evidence>
<gene>
    <name evidence="2" type="ORF">HYN43_024595</name>
</gene>
<dbReference type="AlphaFoldDB" id="A0A494VRM7"/>
<dbReference type="Proteomes" id="UP000270046">
    <property type="component" value="Chromosome"/>
</dbReference>
<feature type="transmembrane region" description="Helical" evidence="1">
    <location>
        <begin position="59"/>
        <end position="80"/>
    </location>
</feature>
<evidence type="ECO:0000256" key="1">
    <source>
        <dbReference type="SAM" id="Phobius"/>
    </source>
</evidence>
<dbReference type="OrthoDB" id="8775592at2"/>
<dbReference type="EMBL" id="CP032869">
    <property type="protein sequence ID" value="AYL98266.1"/>
    <property type="molecule type" value="Genomic_DNA"/>
</dbReference>
<organism evidence="2 3">
    <name type="scientific">Mucilaginibacter celer</name>
    <dbReference type="NCBI Taxonomy" id="2305508"/>
    <lineage>
        <taxon>Bacteria</taxon>
        <taxon>Pseudomonadati</taxon>
        <taxon>Bacteroidota</taxon>
        <taxon>Sphingobacteriia</taxon>
        <taxon>Sphingobacteriales</taxon>
        <taxon>Sphingobacteriaceae</taxon>
        <taxon>Mucilaginibacter</taxon>
    </lineage>
</organism>
<name>A0A494VRM7_9SPHI</name>